<dbReference type="SUPFAM" id="SSF46894">
    <property type="entry name" value="C-terminal effector domain of the bipartite response regulators"/>
    <property type="match status" value="1"/>
</dbReference>
<accession>A0A077EGY3</accession>
<feature type="transmembrane region" description="Helical" evidence="2">
    <location>
        <begin position="76"/>
        <end position="97"/>
    </location>
</feature>
<protein>
    <recommendedName>
        <fullName evidence="5">Two component regulator three Y domain-containing protein</fullName>
    </recommendedName>
</protein>
<dbReference type="Proteomes" id="UP000028933">
    <property type="component" value="Chromosome"/>
</dbReference>
<dbReference type="eggNOG" id="COG2197">
    <property type="taxonomic scope" value="Bacteria"/>
</dbReference>
<name>A0A077EGY3_9FLAO</name>
<evidence type="ECO:0008006" key="5">
    <source>
        <dbReference type="Google" id="ProtNLM"/>
    </source>
</evidence>
<keyword evidence="2" id="KW-1133">Transmembrane helix</keyword>
<proteinExistence type="predicted"/>
<sequence>MQNRIINEEGSIHSLYINLINKYLYFLFCVFLIFSLFIGLFLKDIPISLFFIFISFSFLLIGKIKKSDCSKKVLNTLVSSIIIALTFHISFFHVYNYKDVGDEYFYFSLLFAIPFFFDYKTQRNIVYVLVLFILLNFVVVESFDLNFIPRNRFLKDADYKVLRLVNVMMSVTTFFFHIGFIVDKDHKIELLINDINSKKIRIEDLAAANKELNKKTTIIQDLVQNKVKEISELAEQKSPLFLEKFQLFFPDFIPALLKINPDLVPSELQMCALIKLEFRTKDIAICTDSTVKSVESRKYRVKKKLHIPGDVNIDFFLSQL</sequence>
<keyword evidence="2" id="KW-0472">Membrane</keyword>
<feature type="transmembrane region" description="Helical" evidence="2">
    <location>
        <begin position="126"/>
        <end position="149"/>
    </location>
</feature>
<keyword evidence="1" id="KW-0175">Coiled coil</keyword>
<evidence type="ECO:0000313" key="4">
    <source>
        <dbReference type="Proteomes" id="UP000028933"/>
    </source>
</evidence>
<reference evidence="3" key="2">
    <citation type="journal article" date="2015" name="Genome Biol. Evol.">
        <title>Complete Genome Sequence and Transcriptomic Analysis of the Novel Pathogen Elizabethkingia anophelis in Response to Oxidative Stress.</title>
        <authorList>
            <person name="Li Y."/>
            <person name="Liu Y."/>
            <person name="Chew S.C."/>
            <person name="Tay M."/>
            <person name="Salido M.M."/>
            <person name="Teo J."/>
            <person name="Lauro F.M."/>
            <person name="Givskov M."/>
            <person name="Yang L."/>
        </authorList>
    </citation>
    <scope>NUCLEOTIDE SEQUENCE</scope>
    <source>
        <strain evidence="3">NUHP1</strain>
    </source>
</reference>
<gene>
    <name evidence="3" type="ORF">BD94_2917</name>
</gene>
<dbReference type="InterPro" id="IPR016032">
    <property type="entry name" value="Sig_transdc_resp-reg_C-effctor"/>
</dbReference>
<evidence type="ECO:0000256" key="1">
    <source>
        <dbReference type="SAM" id="Coils"/>
    </source>
</evidence>
<evidence type="ECO:0000256" key="2">
    <source>
        <dbReference type="SAM" id="Phobius"/>
    </source>
</evidence>
<evidence type="ECO:0000313" key="3">
    <source>
        <dbReference type="EMBL" id="AIL46692.1"/>
    </source>
</evidence>
<feature type="transmembrane region" description="Helical" evidence="2">
    <location>
        <begin position="23"/>
        <end position="41"/>
    </location>
</feature>
<dbReference type="GO" id="GO:0003677">
    <property type="term" value="F:DNA binding"/>
    <property type="evidence" value="ECO:0007669"/>
    <property type="project" value="InterPro"/>
</dbReference>
<dbReference type="RefSeq" id="WP_024565770.1">
    <property type="nucleotide sequence ID" value="NZ_CP007547.1"/>
</dbReference>
<dbReference type="STRING" id="1338011.BD94_2917"/>
<feature type="transmembrane region" description="Helical" evidence="2">
    <location>
        <begin position="161"/>
        <end position="182"/>
    </location>
</feature>
<dbReference type="HOGENOM" id="CLU_841177_0_0_10"/>
<dbReference type="GO" id="GO:0006355">
    <property type="term" value="P:regulation of DNA-templated transcription"/>
    <property type="evidence" value="ECO:0007669"/>
    <property type="project" value="InterPro"/>
</dbReference>
<dbReference type="EMBL" id="CP007547">
    <property type="protein sequence ID" value="AIL46692.1"/>
    <property type="molecule type" value="Genomic_DNA"/>
</dbReference>
<dbReference type="AlphaFoldDB" id="A0A077EGY3"/>
<keyword evidence="2" id="KW-0812">Transmembrane</keyword>
<organism evidence="3 4">
    <name type="scientific">Elizabethkingia anophelis NUHP1</name>
    <dbReference type="NCBI Taxonomy" id="1338011"/>
    <lineage>
        <taxon>Bacteria</taxon>
        <taxon>Pseudomonadati</taxon>
        <taxon>Bacteroidota</taxon>
        <taxon>Flavobacteriia</taxon>
        <taxon>Flavobacteriales</taxon>
        <taxon>Weeksellaceae</taxon>
        <taxon>Elizabethkingia</taxon>
    </lineage>
</organism>
<dbReference type="KEGG" id="eao:BD94_2917"/>
<reference evidence="3" key="1">
    <citation type="journal article" date="2013" name="Lancet">
        <title>First case of E anophelis outbreak in an intensive-care unit.</title>
        <authorList>
            <person name="Teo J."/>
            <person name="Tan S.Y."/>
            <person name="Tay M."/>
            <person name="Ding Y."/>
            <person name="Kjelleberg S."/>
            <person name="Givskov M."/>
            <person name="Lin R.T."/>
            <person name="Yang L."/>
        </authorList>
    </citation>
    <scope>NUCLEOTIDE SEQUENCE [LARGE SCALE GENOMIC DNA]</scope>
    <source>
        <strain evidence="3">NUHP1</strain>
    </source>
</reference>
<feature type="transmembrane region" description="Helical" evidence="2">
    <location>
        <begin position="47"/>
        <end position="64"/>
    </location>
</feature>
<feature type="coiled-coil region" evidence="1">
    <location>
        <begin position="195"/>
        <end position="225"/>
    </location>
</feature>